<dbReference type="AlphaFoldDB" id="A0A843YHI6"/>
<gene>
    <name evidence="1" type="ORF">GFB49_09585</name>
</gene>
<organism evidence="1 2">
    <name type="scientific">Tritonibacter litoralis</name>
    <dbReference type="NCBI Taxonomy" id="2662264"/>
    <lineage>
        <taxon>Bacteria</taxon>
        <taxon>Pseudomonadati</taxon>
        <taxon>Pseudomonadota</taxon>
        <taxon>Alphaproteobacteria</taxon>
        <taxon>Rhodobacterales</taxon>
        <taxon>Paracoccaceae</taxon>
        <taxon>Tritonibacter</taxon>
    </lineage>
</organism>
<evidence type="ECO:0008006" key="3">
    <source>
        <dbReference type="Google" id="ProtNLM"/>
    </source>
</evidence>
<comment type="caution">
    <text evidence="1">The sequence shown here is derived from an EMBL/GenBank/DDBJ whole genome shotgun (WGS) entry which is preliminary data.</text>
</comment>
<keyword evidence="2" id="KW-1185">Reference proteome</keyword>
<evidence type="ECO:0000313" key="2">
    <source>
        <dbReference type="Proteomes" id="UP000444174"/>
    </source>
</evidence>
<sequence>MPQADLSYSADLDFDAAHALDMIEGIIHSTDPSSGACKGRAHPIAVTHNSHILLKVHLLKKPHRDDALMNQMCTALVDGLSPLIPPTTTLNVELCFLSPFYQSNQA</sequence>
<dbReference type="EMBL" id="WIBF01000005">
    <property type="protein sequence ID" value="MQQ08703.1"/>
    <property type="molecule type" value="Genomic_DNA"/>
</dbReference>
<accession>A0A843YHI6</accession>
<protein>
    <recommendedName>
        <fullName evidence="3">5-carboxymethyl-2-hydroxymuconate isomerase</fullName>
    </recommendedName>
</protein>
<proteinExistence type="predicted"/>
<evidence type="ECO:0000313" key="1">
    <source>
        <dbReference type="EMBL" id="MQQ08703.1"/>
    </source>
</evidence>
<reference evidence="1 2" key="1">
    <citation type="submission" date="2019-10" db="EMBL/GenBank/DDBJ databases">
        <title>Epibacterium sp. nov., isolated from seawater.</title>
        <authorList>
            <person name="Zhang X."/>
            <person name="Li N."/>
        </authorList>
    </citation>
    <scope>NUCLEOTIDE SEQUENCE [LARGE SCALE GENOMIC DNA]</scope>
    <source>
        <strain evidence="1 2">SM1979</strain>
    </source>
</reference>
<name>A0A843YHI6_9RHOB</name>
<dbReference type="RefSeq" id="WP_153215653.1">
    <property type="nucleotide sequence ID" value="NZ_WIBF01000005.1"/>
</dbReference>
<dbReference type="Proteomes" id="UP000444174">
    <property type="component" value="Unassembled WGS sequence"/>
</dbReference>